<dbReference type="Proteomes" id="UP001521209">
    <property type="component" value="Unassembled WGS sequence"/>
</dbReference>
<evidence type="ECO:0000313" key="5">
    <source>
        <dbReference type="EMBL" id="MCF3948117.1"/>
    </source>
</evidence>
<evidence type="ECO:0000259" key="4">
    <source>
        <dbReference type="Pfam" id="PF22725"/>
    </source>
</evidence>
<keyword evidence="2" id="KW-0560">Oxidoreductase</keyword>
<dbReference type="SUPFAM" id="SSF55347">
    <property type="entry name" value="Glyceraldehyde-3-phosphate dehydrogenase-like, C-terminal domain"/>
    <property type="match status" value="1"/>
</dbReference>
<keyword evidence="6" id="KW-1185">Reference proteome</keyword>
<feature type="domain" description="GFO/IDH/MocA-like oxidoreductase" evidence="4">
    <location>
        <begin position="129"/>
        <end position="247"/>
    </location>
</feature>
<dbReference type="SUPFAM" id="SSF51735">
    <property type="entry name" value="NAD(P)-binding Rossmann-fold domains"/>
    <property type="match status" value="1"/>
</dbReference>
<organism evidence="5 6">
    <name type="scientific">Acidiphilium iwatense</name>
    <dbReference type="NCBI Taxonomy" id="768198"/>
    <lineage>
        <taxon>Bacteria</taxon>
        <taxon>Pseudomonadati</taxon>
        <taxon>Pseudomonadota</taxon>
        <taxon>Alphaproteobacteria</taxon>
        <taxon>Acetobacterales</taxon>
        <taxon>Acidocellaceae</taxon>
        <taxon>Acidiphilium</taxon>
    </lineage>
</organism>
<dbReference type="Pfam" id="PF22725">
    <property type="entry name" value="GFO_IDH_MocA_C3"/>
    <property type="match status" value="1"/>
</dbReference>
<sequence length="341" mass="35953">MLNFALIGAGRIGVSHASLIANHPRARLAAVIDADAKAAASLASRFSAATMNWAEALADPAIDAMLIASSTDTHAGFIEDAARAGKAILSEKPIDLSLDRIDRCGAVVTETKARLMVGFNRRFDPHIASLKARLDDEAIGRASQILIINRDAGAPPPEFLRRSGGIFRDMAIHDYDLACHLFGAAPVAVHAQGSALVDPGAASCGDYDTALTVLTMADGAQAMIANARCARFGFDFRLEVLGAKGVLRLDNPRETTLIEADAAGVRQAKPPQNFFARFETAFARQLDAFIDAIIAGHSPPSDFADGRTASAIAEAAAKSATTGTPILLDRKDGLIILKLQK</sequence>
<dbReference type="Pfam" id="PF01408">
    <property type="entry name" value="GFO_IDH_MocA"/>
    <property type="match status" value="1"/>
</dbReference>
<dbReference type="PANTHER" id="PTHR42840">
    <property type="entry name" value="NAD(P)-BINDING ROSSMANN-FOLD SUPERFAMILY PROTEIN-RELATED"/>
    <property type="match status" value="1"/>
</dbReference>
<evidence type="ECO:0000259" key="3">
    <source>
        <dbReference type="Pfam" id="PF01408"/>
    </source>
</evidence>
<dbReference type="InterPro" id="IPR036291">
    <property type="entry name" value="NAD(P)-bd_dom_sf"/>
</dbReference>
<comment type="similarity">
    <text evidence="1">Belongs to the Gfo/Idh/MocA family.</text>
</comment>
<protein>
    <submittedName>
        <fullName evidence="5">Gfo/Idh/MocA family oxidoreductase</fullName>
    </submittedName>
</protein>
<dbReference type="InterPro" id="IPR000683">
    <property type="entry name" value="Gfo/Idh/MocA-like_OxRdtase_N"/>
</dbReference>
<dbReference type="PANTHER" id="PTHR42840:SF3">
    <property type="entry name" value="BINDING ROSSMANN FOLD OXIDOREDUCTASE, PUTATIVE (AFU_ORTHOLOGUE AFUA_2G10240)-RELATED"/>
    <property type="match status" value="1"/>
</dbReference>
<comment type="caution">
    <text evidence="5">The sequence shown here is derived from an EMBL/GenBank/DDBJ whole genome shotgun (WGS) entry which is preliminary data.</text>
</comment>
<name>A0ABS9E385_9PROT</name>
<reference evidence="5 6" key="1">
    <citation type="submission" date="2022-01" db="EMBL/GenBank/DDBJ databases">
        <authorList>
            <person name="Won M."/>
            <person name="Kim S.-J."/>
            <person name="Kwon S.-W."/>
        </authorList>
    </citation>
    <scope>NUCLEOTIDE SEQUENCE [LARGE SCALE GENOMIC DNA]</scope>
    <source>
        <strain evidence="5 6">KCTC 23505</strain>
    </source>
</reference>
<accession>A0ABS9E385</accession>
<dbReference type="EMBL" id="JAKGBZ010000039">
    <property type="protein sequence ID" value="MCF3948117.1"/>
    <property type="molecule type" value="Genomic_DNA"/>
</dbReference>
<evidence type="ECO:0000313" key="6">
    <source>
        <dbReference type="Proteomes" id="UP001521209"/>
    </source>
</evidence>
<gene>
    <name evidence="5" type="ORF">L2A60_15685</name>
</gene>
<dbReference type="Gene3D" id="3.40.50.720">
    <property type="entry name" value="NAD(P)-binding Rossmann-like Domain"/>
    <property type="match status" value="1"/>
</dbReference>
<evidence type="ECO:0000256" key="1">
    <source>
        <dbReference type="ARBA" id="ARBA00010928"/>
    </source>
</evidence>
<dbReference type="RefSeq" id="WP_235705401.1">
    <property type="nucleotide sequence ID" value="NZ_JAKGBZ010000039.1"/>
</dbReference>
<proteinExistence type="inferred from homology"/>
<dbReference type="Gene3D" id="3.30.360.10">
    <property type="entry name" value="Dihydrodipicolinate Reductase, domain 2"/>
    <property type="match status" value="1"/>
</dbReference>
<dbReference type="InterPro" id="IPR055170">
    <property type="entry name" value="GFO_IDH_MocA-like_dom"/>
</dbReference>
<feature type="domain" description="Gfo/Idh/MocA-like oxidoreductase N-terminal" evidence="3">
    <location>
        <begin position="2"/>
        <end position="119"/>
    </location>
</feature>
<evidence type="ECO:0000256" key="2">
    <source>
        <dbReference type="ARBA" id="ARBA00023002"/>
    </source>
</evidence>